<evidence type="ECO:0000313" key="3">
    <source>
        <dbReference type="Proteomes" id="UP001401887"/>
    </source>
</evidence>
<organism evidence="2 3">
    <name type="scientific">Deinococcus carri</name>
    <dbReference type="NCBI Taxonomy" id="1211323"/>
    <lineage>
        <taxon>Bacteria</taxon>
        <taxon>Thermotogati</taxon>
        <taxon>Deinococcota</taxon>
        <taxon>Deinococci</taxon>
        <taxon>Deinococcales</taxon>
        <taxon>Deinococcaceae</taxon>
        <taxon>Deinococcus</taxon>
    </lineage>
</organism>
<dbReference type="EMBL" id="BAABRP010000003">
    <property type="protein sequence ID" value="GAA5512715.1"/>
    <property type="molecule type" value="Genomic_DNA"/>
</dbReference>
<evidence type="ECO:0000313" key="2">
    <source>
        <dbReference type="EMBL" id="GAA5512715.1"/>
    </source>
</evidence>
<dbReference type="RefSeq" id="WP_345463064.1">
    <property type="nucleotide sequence ID" value="NZ_BAABRP010000003.1"/>
</dbReference>
<dbReference type="Pfam" id="PF00345">
    <property type="entry name" value="PapD_N"/>
    <property type="match status" value="1"/>
</dbReference>
<feature type="domain" description="Pili assembly chaperone N-terminal" evidence="1">
    <location>
        <begin position="32"/>
        <end position="154"/>
    </location>
</feature>
<dbReference type="Gene3D" id="2.60.40.10">
    <property type="entry name" value="Immunoglobulins"/>
    <property type="match status" value="1"/>
</dbReference>
<name>A0ABP9W5R1_9DEIO</name>
<dbReference type="InterPro" id="IPR016147">
    <property type="entry name" value="Pili_assmbl_chaperone_N"/>
</dbReference>
<gene>
    <name evidence="2" type="ORF">Dcar01_01436</name>
</gene>
<dbReference type="PANTHER" id="PTHR30251">
    <property type="entry name" value="PILUS ASSEMBLY CHAPERONE"/>
    <property type="match status" value="1"/>
</dbReference>
<dbReference type="SUPFAM" id="SSF49354">
    <property type="entry name" value="PapD-like"/>
    <property type="match status" value="1"/>
</dbReference>
<comment type="caution">
    <text evidence="2">The sequence shown here is derived from an EMBL/GenBank/DDBJ whole genome shotgun (WGS) entry which is preliminary data.</text>
</comment>
<reference evidence="2 3" key="1">
    <citation type="submission" date="2024-02" db="EMBL/GenBank/DDBJ databases">
        <title>Deinococcus carri NBRC 110142.</title>
        <authorList>
            <person name="Ichikawa N."/>
            <person name="Katano-Makiyama Y."/>
            <person name="Hidaka K."/>
        </authorList>
    </citation>
    <scope>NUCLEOTIDE SEQUENCE [LARGE SCALE GENOMIC DNA]</scope>
    <source>
        <strain evidence="2 3">NBRC 110142</strain>
    </source>
</reference>
<dbReference type="InterPro" id="IPR050643">
    <property type="entry name" value="Periplasmic_pilus_chap"/>
</dbReference>
<sequence length="249" mass="26968">MRRGRAGLARWGLAAGLALLGTGLGQPLNFSLTPTSFLIESGKTLSGQTRFTNTSTRTAVFTVTAYGWNRVEGEDQLTPTRDVLVTPSRFVLQPGASQVVRVAVQRRPGQDEMTYRVLLRQVEPERGEVPPGEDARGQIDALLELSLPVYVVPPTAAARIGYQVQKSADGKDLTLVFSNSGNRSYVLKGLKVTAGSDQNRAVPNLPQSFLIFRGNSYRVPLAGFGAESTLNFSFLTAEGKVVSEKVQVR</sequence>
<dbReference type="Proteomes" id="UP001401887">
    <property type="component" value="Unassembled WGS sequence"/>
</dbReference>
<keyword evidence="3" id="KW-1185">Reference proteome</keyword>
<protein>
    <recommendedName>
        <fullName evidence="1">Pili assembly chaperone N-terminal domain-containing protein</fullName>
    </recommendedName>
</protein>
<proteinExistence type="predicted"/>
<dbReference type="InterPro" id="IPR013783">
    <property type="entry name" value="Ig-like_fold"/>
</dbReference>
<evidence type="ECO:0000259" key="1">
    <source>
        <dbReference type="Pfam" id="PF00345"/>
    </source>
</evidence>
<accession>A0ABP9W5R1</accession>
<dbReference type="InterPro" id="IPR008962">
    <property type="entry name" value="PapD-like_sf"/>
</dbReference>
<dbReference type="PANTHER" id="PTHR30251:SF4">
    <property type="entry name" value="SLR1668 PROTEIN"/>
    <property type="match status" value="1"/>
</dbReference>